<evidence type="ECO:0000313" key="3">
    <source>
        <dbReference type="EMBL" id="CAI5451692.1"/>
    </source>
</evidence>
<evidence type="ECO:0000256" key="2">
    <source>
        <dbReference type="SAM" id="SignalP"/>
    </source>
</evidence>
<dbReference type="AlphaFoldDB" id="A0A9P1N8H5"/>
<sequence length="199" mass="21744">MRLVLFACILAIFSSQVLSVPLRNNTNGTQVKHAPKLNVTKPSLNSTTVALNGTRVKSAPKLNVTGPSFNSTKLAVNGTRVKSAPKLNVTRPSLNSTTMASNGTQVKINETRSKTTNSKLQPNSTSLNSTIPENNSTVSKINKEEFTDFQYLIKTLINETDMTLKSKFDIAKAYLADHQEGVLKVVNEIIFNKSNSTIF</sequence>
<gene>
    <name evidence="3" type="ORF">CAMP_LOCUS14329</name>
</gene>
<evidence type="ECO:0000313" key="4">
    <source>
        <dbReference type="Proteomes" id="UP001152747"/>
    </source>
</evidence>
<keyword evidence="2" id="KW-0732">Signal</keyword>
<accession>A0A9P1N8H5</accession>
<feature type="chain" id="PRO_5040106244" description="SXP/RAL-2 family protein Ani s 5-like cation-binding domain-containing protein" evidence="2">
    <location>
        <begin position="20"/>
        <end position="199"/>
    </location>
</feature>
<organism evidence="3 4">
    <name type="scientific">Caenorhabditis angaria</name>
    <dbReference type="NCBI Taxonomy" id="860376"/>
    <lineage>
        <taxon>Eukaryota</taxon>
        <taxon>Metazoa</taxon>
        <taxon>Ecdysozoa</taxon>
        <taxon>Nematoda</taxon>
        <taxon>Chromadorea</taxon>
        <taxon>Rhabditida</taxon>
        <taxon>Rhabditina</taxon>
        <taxon>Rhabditomorpha</taxon>
        <taxon>Rhabditoidea</taxon>
        <taxon>Rhabditidae</taxon>
        <taxon>Peloderinae</taxon>
        <taxon>Caenorhabditis</taxon>
    </lineage>
</organism>
<dbReference type="Proteomes" id="UP001152747">
    <property type="component" value="Unassembled WGS sequence"/>
</dbReference>
<reference evidence="3" key="1">
    <citation type="submission" date="2022-11" db="EMBL/GenBank/DDBJ databases">
        <authorList>
            <person name="Kikuchi T."/>
        </authorList>
    </citation>
    <scope>NUCLEOTIDE SEQUENCE</scope>
    <source>
        <strain evidence="3">PS1010</strain>
    </source>
</reference>
<comment type="caution">
    <text evidence="3">The sequence shown here is derived from an EMBL/GenBank/DDBJ whole genome shotgun (WGS) entry which is preliminary data.</text>
</comment>
<dbReference type="EMBL" id="CANHGI010000005">
    <property type="protein sequence ID" value="CAI5451692.1"/>
    <property type="molecule type" value="Genomic_DNA"/>
</dbReference>
<protein>
    <recommendedName>
        <fullName evidence="5">SXP/RAL-2 family protein Ani s 5-like cation-binding domain-containing protein</fullName>
    </recommendedName>
</protein>
<keyword evidence="4" id="KW-1185">Reference proteome</keyword>
<proteinExistence type="predicted"/>
<evidence type="ECO:0000256" key="1">
    <source>
        <dbReference type="SAM" id="MobiDB-lite"/>
    </source>
</evidence>
<evidence type="ECO:0008006" key="5">
    <source>
        <dbReference type="Google" id="ProtNLM"/>
    </source>
</evidence>
<feature type="signal peptide" evidence="2">
    <location>
        <begin position="1"/>
        <end position="19"/>
    </location>
</feature>
<feature type="region of interest" description="Disordered" evidence="1">
    <location>
        <begin position="111"/>
        <end position="136"/>
    </location>
</feature>
<name>A0A9P1N8H5_9PELO</name>